<dbReference type="GeneID" id="5893824"/>
<evidence type="ECO:0000256" key="1">
    <source>
        <dbReference type="ARBA" id="ARBA00007355"/>
    </source>
</evidence>
<dbReference type="InParanoid" id="A9V6Z8"/>
<evidence type="ECO:0008006" key="5">
    <source>
        <dbReference type="Google" id="ProtNLM"/>
    </source>
</evidence>
<reference evidence="3 4" key="1">
    <citation type="journal article" date="2008" name="Nature">
        <title>The genome of the choanoflagellate Monosiga brevicollis and the origin of metazoans.</title>
        <authorList>
            <consortium name="JGI Sequencing"/>
            <person name="King N."/>
            <person name="Westbrook M.J."/>
            <person name="Young S.L."/>
            <person name="Kuo A."/>
            <person name="Abedin M."/>
            <person name="Chapman J."/>
            <person name="Fairclough S."/>
            <person name="Hellsten U."/>
            <person name="Isogai Y."/>
            <person name="Letunic I."/>
            <person name="Marr M."/>
            <person name="Pincus D."/>
            <person name="Putnam N."/>
            <person name="Rokas A."/>
            <person name="Wright K.J."/>
            <person name="Zuzow R."/>
            <person name="Dirks W."/>
            <person name="Good M."/>
            <person name="Goodstein D."/>
            <person name="Lemons D."/>
            <person name="Li W."/>
            <person name="Lyons J.B."/>
            <person name="Morris A."/>
            <person name="Nichols S."/>
            <person name="Richter D.J."/>
            <person name="Salamov A."/>
            <person name="Bork P."/>
            <person name="Lim W.A."/>
            <person name="Manning G."/>
            <person name="Miller W.T."/>
            <person name="McGinnis W."/>
            <person name="Shapiro H."/>
            <person name="Tjian R."/>
            <person name="Grigoriev I.V."/>
            <person name="Rokhsar D."/>
        </authorList>
    </citation>
    <scope>NUCLEOTIDE SEQUENCE [LARGE SCALE GENOMIC DNA]</scope>
    <source>
        <strain evidence="4">MX1 / ATCC 50154</strain>
    </source>
</reference>
<proteinExistence type="inferred from homology"/>
<dbReference type="InterPro" id="IPR052618">
    <property type="entry name" value="ComplexI_NDUFA12"/>
</dbReference>
<sequence>MFRWLSKLPAAFGSARQLVGADGNGNKYYIVKLAERTTRVVETPGREDDYDPDAVPAEWSAWLSHRRAEPPTDEEINRNRMITARTLQRAQELADAEEKRRLAAGPSVRVEATGHAAQPSSKRPVPPKQSPFSESGDYQPAGWKPGDS</sequence>
<dbReference type="PANTHER" id="PTHR32470">
    <property type="entry name" value="ADH DEHYDROGENASE [UBIQUINONE] 1 ALPHA SUBCOMPLEX ASSEMBLY FACTOR 2"/>
    <property type="match status" value="1"/>
</dbReference>
<comment type="similarity">
    <text evidence="1">Belongs to the complex I NDUFA12 subunit family.</text>
</comment>
<dbReference type="GO" id="GO:0045271">
    <property type="term" value="C:respiratory chain complex I"/>
    <property type="evidence" value="ECO:0007669"/>
    <property type="project" value="InterPro"/>
</dbReference>
<dbReference type="PANTHER" id="PTHR32470:SF2">
    <property type="entry name" value="NADH DEHYDROGENASE [UBIQUINONE] 1 ALPHA SUBCOMPLEX ASSEMBLY FACTOR 2"/>
    <property type="match status" value="1"/>
</dbReference>
<name>A9V6Z8_MONBE</name>
<keyword evidence="4" id="KW-1185">Reference proteome</keyword>
<accession>A9V6Z8</accession>
<evidence type="ECO:0000313" key="3">
    <source>
        <dbReference type="EMBL" id="EDQ86633.1"/>
    </source>
</evidence>
<organism evidence="3 4">
    <name type="scientific">Monosiga brevicollis</name>
    <name type="common">Choanoflagellate</name>
    <dbReference type="NCBI Taxonomy" id="81824"/>
    <lineage>
        <taxon>Eukaryota</taxon>
        <taxon>Choanoflagellata</taxon>
        <taxon>Craspedida</taxon>
        <taxon>Salpingoecidae</taxon>
        <taxon>Monosiga</taxon>
    </lineage>
</organism>
<dbReference type="EMBL" id="CH991564">
    <property type="protein sequence ID" value="EDQ86633.1"/>
    <property type="molecule type" value="Genomic_DNA"/>
</dbReference>
<dbReference type="RefSeq" id="XP_001748469.1">
    <property type="nucleotide sequence ID" value="XM_001748417.1"/>
</dbReference>
<dbReference type="InterPro" id="IPR007763">
    <property type="entry name" value="NDUFA12"/>
</dbReference>
<protein>
    <recommendedName>
        <fullName evidence="5">NADH dehydrogenase [ubiquinone] 1 alpha subcomplex subunit 12</fullName>
    </recommendedName>
</protein>
<evidence type="ECO:0000313" key="4">
    <source>
        <dbReference type="Proteomes" id="UP000001357"/>
    </source>
</evidence>
<dbReference type="FunCoup" id="A9V6Z8">
    <property type="interactions" value="487"/>
</dbReference>
<dbReference type="AlphaFoldDB" id="A9V6Z8"/>
<dbReference type="KEGG" id="mbr:MONBRDRAFT_35369"/>
<dbReference type="STRING" id="81824.A9V6Z8"/>
<gene>
    <name evidence="3" type="ORF">MONBRDRAFT_35369</name>
</gene>
<dbReference type="Pfam" id="PF05071">
    <property type="entry name" value="NDUFA12"/>
    <property type="match status" value="1"/>
</dbReference>
<dbReference type="Proteomes" id="UP000001357">
    <property type="component" value="Unassembled WGS sequence"/>
</dbReference>
<evidence type="ECO:0000256" key="2">
    <source>
        <dbReference type="SAM" id="MobiDB-lite"/>
    </source>
</evidence>
<feature type="region of interest" description="Disordered" evidence="2">
    <location>
        <begin position="88"/>
        <end position="148"/>
    </location>
</feature>